<dbReference type="PANTHER" id="PTHR46401:SF2">
    <property type="entry name" value="GLYCOSYLTRANSFERASE WBBK-RELATED"/>
    <property type="match status" value="1"/>
</dbReference>
<organism evidence="3 4">
    <name type="scientific">Dokdonia genika</name>
    <dbReference type="NCBI Taxonomy" id="308113"/>
    <lineage>
        <taxon>Bacteria</taxon>
        <taxon>Pseudomonadati</taxon>
        <taxon>Bacteroidota</taxon>
        <taxon>Flavobacteriia</taxon>
        <taxon>Flavobacteriales</taxon>
        <taxon>Flavobacteriaceae</taxon>
        <taxon>Dokdonia</taxon>
    </lineage>
</organism>
<dbReference type="EC" id="2.4.-.-" evidence="3"/>
<feature type="domain" description="Glycosyltransferase subfamily 4-like N-terminal" evidence="2">
    <location>
        <begin position="174"/>
        <end position="231"/>
    </location>
</feature>
<evidence type="ECO:0000259" key="2">
    <source>
        <dbReference type="Pfam" id="PF13439"/>
    </source>
</evidence>
<keyword evidence="4" id="KW-1185">Reference proteome</keyword>
<dbReference type="RefSeq" id="WP_380035449.1">
    <property type="nucleotide sequence ID" value="NZ_JBHSHB010000024.1"/>
</dbReference>
<dbReference type="Proteomes" id="UP001595878">
    <property type="component" value="Unassembled WGS sequence"/>
</dbReference>
<evidence type="ECO:0000256" key="1">
    <source>
        <dbReference type="ARBA" id="ARBA00022679"/>
    </source>
</evidence>
<sequence length="435" mass="49552">MKNILIISYIYPPYNAPAARRPYSWAKYLDKSKYKVTVLTCSNPDSSLGMDRSMNVDLPNVTLVKVKSSLKSNISKDLRDSNTIHNSSGLKTKVKGYVVKVGSYFLIPDKAIFWYSNVKKYLSANAGLLENMDVVITTSPAMTNHLIGMFVKENFPKIKLIGDLRDYHYIGGHQLHSPWPLSLLHKRFENKILNKADKVTFISNAMRDIYAKHYQKNAEKFSVIYNGFDADDFNVETNAVTSNSEKIRIFYAGSFYGGIRSPKGLLQLLDWAIEEGLMSLDDVEVVIAGNFEKSLQDEMASFKSYAVVDYIGKIPRNEVLKQYQQSTILWLIVGEKLSHYTGVPLKFYEYLAANKYIINFAPNASEPSALINQFNLGANFDINNDSKKAQMKKWEAILTEWKKNQLEISSQEDVLTIFNRKNQTKKLESILESLD</sequence>
<dbReference type="PANTHER" id="PTHR46401">
    <property type="entry name" value="GLYCOSYLTRANSFERASE WBBK-RELATED"/>
    <property type="match status" value="1"/>
</dbReference>
<dbReference type="SUPFAM" id="SSF53756">
    <property type="entry name" value="UDP-Glycosyltransferase/glycogen phosphorylase"/>
    <property type="match status" value="1"/>
</dbReference>
<dbReference type="InterPro" id="IPR028098">
    <property type="entry name" value="Glyco_trans_4-like_N"/>
</dbReference>
<evidence type="ECO:0000313" key="3">
    <source>
        <dbReference type="EMBL" id="MFC4691486.1"/>
    </source>
</evidence>
<evidence type="ECO:0000313" key="4">
    <source>
        <dbReference type="Proteomes" id="UP001595878"/>
    </source>
</evidence>
<protein>
    <submittedName>
        <fullName evidence="3">Glycosyltransferase</fullName>
        <ecNumber evidence="3">2.4.-.-</ecNumber>
    </submittedName>
</protein>
<comment type="caution">
    <text evidence="3">The sequence shown here is derived from an EMBL/GenBank/DDBJ whole genome shotgun (WGS) entry which is preliminary data.</text>
</comment>
<dbReference type="EMBL" id="JBHSHB010000024">
    <property type="protein sequence ID" value="MFC4691486.1"/>
    <property type="molecule type" value="Genomic_DNA"/>
</dbReference>
<gene>
    <name evidence="3" type="ORF">ACFO5T_13690</name>
</gene>
<proteinExistence type="predicted"/>
<reference evidence="4" key="1">
    <citation type="journal article" date="2019" name="Int. J. Syst. Evol. Microbiol.">
        <title>The Global Catalogue of Microorganisms (GCM) 10K type strain sequencing project: providing services to taxonomists for standard genome sequencing and annotation.</title>
        <authorList>
            <consortium name="The Broad Institute Genomics Platform"/>
            <consortium name="The Broad Institute Genome Sequencing Center for Infectious Disease"/>
            <person name="Wu L."/>
            <person name="Ma J."/>
        </authorList>
    </citation>
    <scope>NUCLEOTIDE SEQUENCE [LARGE SCALE GENOMIC DNA]</scope>
    <source>
        <strain evidence="4">CGMCC 4.7427</strain>
    </source>
</reference>
<dbReference type="Gene3D" id="3.40.50.2000">
    <property type="entry name" value="Glycogen Phosphorylase B"/>
    <property type="match status" value="2"/>
</dbReference>
<name>A0ABV9LCU2_9FLAO</name>
<keyword evidence="3" id="KW-0328">Glycosyltransferase</keyword>
<accession>A0ABV9LCU2</accession>
<dbReference type="GO" id="GO:0016757">
    <property type="term" value="F:glycosyltransferase activity"/>
    <property type="evidence" value="ECO:0007669"/>
    <property type="project" value="UniProtKB-KW"/>
</dbReference>
<keyword evidence="1 3" id="KW-0808">Transferase</keyword>
<dbReference type="Pfam" id="PF13439">
    <property type="entry name" value="Glyco_transf_4"/>
    <property type="match status" value="1"/>
</dbReference>